<evidence type="ECO:0000256" key="14">
    <source>
        <dbReference type="ARBA" id="ARBA00041592"/>
    </source>
</evidence>
<evidence type="ECO:0000256" key="1">
    <source>
        <dbReference type="ARBA" id="ARBA00001946"/>
    </source>
</evidence>
<dbReference type="InterPro" id="IPR029119">
    <property type="entry name" value="MutY_C"/>
</dbReference>
<dbReference type="EC" id="3.6.1.55" evidence="12"/>
<dbReference type="OrthoDB" id="9810648at2"/>
<evidence type="ECO:0000256" key="9">
    <source>
        <dbReference type="ARBA" id="ARBA00023204"/>
    </source>
</evidence>
<keyword evidence="5" id="KW-0479">Metal-binding</keyword>
<dbReference type="AlphaFoldDB" id="A0A3A8IH85"/>
<keyword evidence="3" id="KW-0515">Mutator protein</keyword>
<protein>
    <recommendedName>
        <fullName evidence="13">8-oxo-dGTP diphosphatase</fullName>
        <ecNumber evidence="12">3.6.1.55</ecNumber>
    </recommendedName>
    <alternativeName>
        <fullName evidence="16">7,8-dihydro-8-oxoguanine-triphosphatase</fullName>
    </alternativeName>
    <alternativeName>
        <fullName evidence="15">Mutator protein MutT</fullName>
    </alternativeName>
    <alternativeName>
        <fullName evidence="14">dGTP pyrophosphohydrolase</fullName>
    </alternativeName>
</protein>
<dbReference type="GO" id="GO:0044715">
    <property type="term" value="F:8-oxo-dGDP phosphatase activity"/>
    <property type="evidence" value="ECO:0007669"/>
    <property type="project" value="TreeGrafter"/>
</dbReference>
<evidence type="ECO:0000313" key="18">
    <source>
        <dbReference type="EMBL" id="RKG77671.1"/>
    </source>
</evidence>
<dbReference type="GO" id="GO:0006260">
    <property type="term" value="P:DNA replication"/>
    <property type="evidence" value="ECO:0007669"/>
    <property type="project" value="UniProtKB-KW"/>
</dbReference>
<keyword evidence="6" id="KW-0227">DNA damage</keyword>
<dbReference type="PROSITE" id="PS51462">
    <property type="entry name" value="NUDIX"/>
    <property type="match status" value="1"/>
</dbReference>
<evidence type="ECO:0000256" key="8">
    <source>
        <dbReference type="ARBA" id="ARBA00022842"/>
    </source>
</evidence>
<evidence type="ECO:0000256" key="13">
    <source>
        <dbReference type="ARBA" id="ARBA00040794"/>
    </source>
</evidence>
<dbReference type="InterPro" id="IPR047127">
    <property type="entry name" value="MutT-like"/>
</dbReference>
<evidence type="ECO:0000256" key="12">
    <source>
        <dbReference type="ARBA" id="ARBA00038905"/>
    </source>
</evidence>
<comment type="catalytic activity">
    <reaction evidence="10">
        <text>8-oxo-dGTP + H2O = 8-oxo-dGMP + diphosphate + H(+)</text>
        <dbReference type="Rhea" id="RHEA:31575"/>
        <dbReference type="ChEBI" id="CHEBI:15377"/>
        <dbReference type="ChEBI" id="CHEBI:15378"/>
        <dbReference type="ChEBI" id="CHEBI:33019"/>
        <dbReference type="ChEBI" id="CHEBI:63224"/>
        <dbReference type="ChEBI" id="CHEBI:77896"/>
        <dbReference type="EC" id="3.6.1.55"/>
    </reaction>
</comment>
<keyword evidence="8" id="KW-0460">Magnesium</keyword>
<dbReference type="RefSeq" id="WP_120544183.1">
    <property type="nucleotide sequence ID" value="NZ_RAVZ01000279.1"/>
</dbReference>
<sequence length="149" mass="16171">MTRAVPRTVRVVAALIPQPSSEGGRVDGGPRFLVQQRLPGGSRALLWEFPGGKVEAGETDEAALARECREELDVELSVGRRLWEGQHTYPDLTVELVLYAATLMSGEPKPLGAHMIAFHTPPEMQALPFCEADVPLLEDLLAGRMGALD</sequence>
<reference evidence="19" key="1">
    <citation type="submission" date="2018-09" db="EMBL/GenBank/DDBJ databases">
        <authorList>
            <person name="Livingstone P.G."/>
            <person name="Whitworth D.E."/>
        </authorList>
    </citation>
    <scope>NUCLEOTIDE SEQUENCE [LARGE SCALE GENOMIC DNA]</scope>
    <source>
        <strain evidence="19">CA054A</strain>
    </source>
</reference>
<keyword evidence="4" id="KW-0235">DNA replication</keyword>
<comment type="catalytic activity">
    <reaction evidence="11">
        <text>8-oxo-GTP + H2O = 8-oxo-GMP + diphosphate + H(+)</text>
        <dbReference type="Rhea" id="RHEA:67616"/>
        <dbReference type="ChEBI" id="CHEBI:15377"/>
        <dbReference type="ChEBI" id="CHEBI:15378"/>
        <dbReference type="ChEBI" id="CHEBI:33019"/>
        <dbReference type="ChEBI" id="CHEBI:143553"/>
        <dbReference type="ChEBI" id="CHEBI:145694"/>
    </reaction>
</comment>
<dbReference type="Pfam" id="PF14815">
    <property type="entry name" value="NUDIX_4"/>
    <property type="match status" value="1"/>
</dbReference>
<evidence type="ECO:0000256" key="4">
    <source>
        <dbReference type="ARBA" id="ARBA00022705"/>
    </source>
</evidence>
<dbReference type="InterPro" id="IPR015797">
    <property type="entry name" value="NUDIX_hydrolase-like_dom_sf"/>
</dbReference>
<keyword evidence="7 18" id="KW-0378">Hydrolase</keyword>
<evidence type="ECO:0000256" key="2">
    <source>
        <dbReference type="ARBA" id="ARBA00005582"/>
    </source>
</evidence>
<evidence type="ECO:0000256" key="15">
    <source>
        <dbReference type="ARBA" id="ARBA00041979"/>
    </source>
</evidence>
<proteinExistence type="inferred from homology"/>
<dbReference type="GO" id="GO:0046872">
    <property type="term" value="F:metal ion binding"/>
    <property type="evidence" value="ECO:0007669"/>
    <property type="project" value="UniProtKB-KW"/>
</dbReference>
<evidence type="ECO:0000256" key="11">
    <source>
        <dbReference type="ARBA" id="ARBA00036904"/>
    </source>
</evidence>
<accession>A0A3A8IH85</accession>
<dbReference type="Proteomes" id="UP000268094">
    <property type="component" value="Unassembled WGS sequence"/>
</dbReference>
<evidence type="ECO:0000256" key="5">
    <source>
        <dbReference type="ARBA" id="ARBA00022723"/>
    </source>
</evidence>
<dbReference type="GO" id="GO:0044716">
    <property type="term" value="F:8-oxo-GDP phosphatase activity"/>
    <property type="evidence" value="ECO:0007669"/>
    <property type="project" value="TreeGrafter"/>
</dbReference>
<dbReference type="PANTHER" id="PTHR47707:SF1">
    <property type="entry name" value="NUDIX HYDROLASE FAMILY PROTEIN"/>
    <property type="match status" value="1"/>
</dbReference>
<evidence type="ECO:0000256" key="7">
    <source>
        <dbReference type="ARBA" id="ARBA00022801"/>
    </source>
</evidence>
<organism evidence="18 19">
    <name type="scientific">Corallococcus terminator</name>
    <dbReference type="NCBI Taxonomy" id="2316733"/>
    <lineage>
        <taxon>Bacteria</taxon>
        <taxon>Pseudomonadati</taxon>
        <taxon>Myxococcota</taxon>
        <taxon>Myxococcia</taxon>
        <taxon>Myxococcales</taxon>
        <taxon>Cystobacterineae</taxon>
        <taxon>Myxococcaceae</taxon>
        <taxon>Corallococcus</taxon>
    </lineage>
</organism>
<evidence type="ECO:0000259" key="17">
    <source>
        <dbReference type="PROSITE" id="PS51462"/>
    </source>
</evidence>
<dbReference type="GO" id="GO:0008413">
    <property type="term" value="F:8-oxo-7,8-dihydroguanosine triphosphate pyrophosphatase activity"/>
    <property type="evidence" value="ECO:0007669"/>
    <property type="project" value="TreeGrafter"/>
</dbReference>
<evidence type="ECO:0000313" key="19">
    <source>
        <dbReference type="Proteomes" id="UP000268094"/>
    </source>
</evidence>
<dbReference type="InterPro" id="IPR000086">
    <property type="entry name" value="NUDIX_hydrolase_dom"/>
</dbReference>
<comment type="caution">
    <text evidence="18">The sequence shown here is derived from an EMBL/GenBank/DDBJ whole genome shotgun (WGS) entry which is preliminary data.</text>
</comment>
<dbReference type="InterPro" id="IPR020476">
    <property type="entry name" value="Nudix_hydrolase"/>
</dbReference>
<dbReference type="SUPFAM" id="SSF55811">
    <property type="entry name" value="Nudix"/>
    <property type="match status" value="1"/>
</dbReference>
<evidence type="ECO:0000256" key="16">
    <source>
        <dbReference type="ARBA" id="ARBA00042798"/>
    </source>
</evidence>
<keyword evidence="9" id="KW-0234">DNA repair</keyword>
<gene>
    <name evidence="18" type="ORF">D7V88_30760</name>
</gene>
<keyword evidence="19" id="KW-1185">Reference proteome</keyword>
<evidence type="ECO:0000256" key="3">
    <source>
        <dbReference type="ARBA" id="ARBA00022457"/>
    </source>
</evidence>
<feature type="domain" description="Nudix hydrolase" evidence="17">
    <location>
        <begin position="7"/>
        <end position="149"/>
    </location>
</feature>
<dbReference type="Gene3D" id="3.90.79.10">
    <property type="entry name" value="Nucleoside Triphosphate Pyrophosphohydrolase"/>
    <property type="match status" value="1"/>
</dbReference>
<dbReference type="CDD" id="cd03425">
    <property type="entry name" value="NUDIX_MutT_NudA_like"/>
    <property type="match status" value="1"/>
</dbReference>
<dbReference type="EMBL" id="RAVZ01000279">
    <property type="protein sequence ID" value="RKG77671.1"/>
    <property type="molecule type" value="Genomic_DNA"/>
</dbReference>
<name>A0A3A8IH85_9BACT</name>
<comment type="cofactor">
    <cofactor evidence="1">
        <name>Mg(2+)</name>
        <dbReference type="ChEBI" id="CHEBI:18420"/>
    </cofactor>
</comment>
<dbReference type="GO" id="GO:0006281">
    <property type="term" value="P:DNA repair"/>
    <property type="evidence" value="ECO:0007669"/>
    <property type="project" value="UniProtKB-KW"/>
</dbReference>
<evidence type="ECO:0000256" key="10">
    <source>
        <dbReference type="ARBA" id="ARBA00035861"/>
    </source>
</evidence>
<evidence type="ECO:0000256" key="6">
    <source>
        <dbReference type="ARBA" id="ARBA00022763"/>
    </source>
</evidence>
<comment type="similarity">
    <text evidence="2">Belongs to the Nudix hydrolase family.</text>
</comment>
<dbReference type="PANTHER" id="PTHR47707">
    <property type="entry name" value="8-OXO-DGTP DIPHOSPHATASE"/>
    <property type="match status" value="1"/>
</dbReference>
<dbReference type="PRINTS" id="PR00502">
    <property type="entry name" value="NUDIXFAMILY"/>
</dbReference>
<dbReference type="GO" id="GO:0035539">
    <property type="term" value="F:8-oxo-7,8-dihydrodeoxyguanosine triphosphate pyrophosphatase activity"/>
    <property type="evidence" value="ECO:0007669"/>
    <property type="project" value="UniProtKB-EC"/>
</dbReference>